<organism evidence="1 3">
    <name type="scientific">Corynebacterium amycolatum</name>
    <dbReference type="NCBI Taxonomy" id="43765"/>
    <lineage>
        <taxon>Bacteria</taxon>
        <taxon>Bacillati</taxon>
        <taxon>Actinomycetota</taxon>
        <taxon>Actinomycetes</taxon>
        <taxon>Mycobacteriales</taxon>
        <taxon>Corynebacteriaceae</taxon>
        <taxon>Corynebacterium</taxon>
    </lineage>
</organism>
<dbReference type="GeneID" id="92768130"/>
<dbReference type="Proteomes" id="UP001223646">
    <property type="component" value="Unassembled WGS sequence"/>
</dbReference>
<dbReference type="InterPro" id="IPR014487">
    <property type="entry name" value="DUF3151"/>
</dbReference>
<evidence type="ECO:0000313" key="1">
    <source>
        <dbReference type="EMBL" id="MEO3717440.1"/>
    </source>
</evidence>
<reference evidence="1" key="2">
    <citation type="submission" date="2023-05" db="EMBL/GenBank/DDBJ databases">
        <authorList>
            <person name="Du J."/>
        </authorList>
    </citation>
    <scope>NUCLEOTIDE SEQUENCE</scope>
    <source>
        <strain evidence="1">UMB1064</strain>
    </source>
</reference>
<dbReference type="RefSeq" id="WP_038626757.1">
    <property type="nucleotide sequence ID" value="NZ_CP046975.1"/>
</dbReference>
<gene>
    <name evidence="2" type="ORF">P2W56_00980</name>
    <name evidence="1" type="ORF">QP460_007555</name>
</gene>
<reference evidence="1" key="3">
    <citation type="submission" date="2024-05" db="EMBL/GenBank/DDBJ databases">
        <authorList>
            <person name="Wolfe A."/>
        </authorList>
    </citation>
    <scope>NUCLEOTIDE SEQUENCE</scope>
    <source>
        <strain evidence="1">UMB1064</strain>
    </source>
</reference>
<dbReference type="Proteomes" id="UP001220238">
    <property type="component" value="Chromosome"/>
</dbReference>
<evidence type="ECO:0000313" key="3">
    <source>
        <dbReference type="Proteomes" id="UP001223646"/>
    </source>
</evidence>
<dbReference type="EMBL" id="JASOOY020000027">
    <property type="protein sequence ID" value="MEO3717440.1"/>
    <property type="molecule type" value="Genomic_DNA"/>
</dbReference>
<protein>
    <submittedName>
        <fullName evidence="1">DUF3151 domain-containing protein</fullName>
    </submittedName>
</protein>
<dbReference type="Pfam" id="PF11349">
    <property type="entry name" value="DUF3151"/>
    <property type="match status" value="1"/>
</dbReference>
<dbReference type="PIRSF" id="PIRSF017349">
    <property type="entry name" value="UCP017349"/>
    <property type="match status" value="1"/>
</dbReference>
<reference evidence="2" key="1">
    <citation type="submission" date="2023-03" db="EMBL/GenBank/DDBJ databases">
        <title>Corynebacterium amycolatum SB-1.</title>
        <authorList>
            <person name="Jo H."/>
        </authorList>
    </citation>
    <scope>NUCLEOTIDE SEQUENCE</scope>
    <source>
        <strain evidence="2">SB-1</strain>
    </source>
</reference>
<dbReference type="EMBL" id="CP120206">
    <property type="protein sequence ID" value="WET44065.1"/>
    <property type="molecule type" value="Genomic_DNA"/>
</dbReference>
<accession>A0AAJ5YD01</accession>
<evidence type="ECO:0000313" key="2">
    <source>
        <dbReference type="EMBL" id="WET44065.1"/>
    </source>
</evidence>
<sequence length="136" mass="14576">MKLNDMMAPAPVKLPVLDEAVAARNGGASPEAVVRACPRDSQAWADLAESALSEGQEIQAYAFARTGYHRGLDLLRGNGWKGFGAIPWEHEPNRGVLRAFAALAKAAKAIGEDDEFGRMMALLRDSDESALPELGL</sequence>
<proteinExistence type="predicted"/>
<dbReference type="AlphaFoldDB" id="A0AAJ5YD01"/>
<name>A0AAJ5YD01_CORAY</name>